<proteinExistence type="predicted"/>
<name>A0AAE3XQT0_9BACT</name>
<dbReference type="EMBL" id="JAVDQD010000004">
    <property type="protein sequence ID" value="MDR6240240.1"/>
    <property type="molecule type" value="Genomic_DNA"/>
</dbReference>
<organism evidence="1 2">
    <name type="scientific">Aureibacter tunicatorum</name>
    <dbReference type="NCBI Taxonomy" id="866807"/>
    <lineage>
        <taxon>Bacteria</taxon>
        <taxon>Pseudomonadati</taxon>
        <taxon>Bacteroidota</taxon>
        <taxon>Cytophagia</taxon>
        <taxon>Cytophagales</taxon>
        <taxon>Persicobacteraceae</taxon>
        <taxon>Aureibacter</taxon>
    </lineage>
</organism>
<sequence length="135" mass="15452">MIKDIKVDKVSGVSVAIAYELNKAGDKEWNVYLINNNDFAIETVLISTKGYGEVNGEERKTTTLRHKVDELDSGCYVKVEPIQESLFELNNEFWVSYFYDGKMLDKRFIFPAGMIIEPNIKEIPEIGLKGIYSFN</sequence>
<dbReference type="RefSeq" id="WP_309940136.1">
    <property type="nucleotide sequence ID" value="NZ_AP025305.1"/>
</dbReference>
<accession>A0AAE3XQT0</accession>
<reference evidence="1" key="1">
    <citation type="submission" date="2023-07" db="EMBL/GenBank/DDBJ databases">
        <title>Genomic Encyclopedia of Type Strains, Phase IV (KMG-IV): sequencing the most valuable type-strain genomes for metagenomic binning, comparative biology and taxonomic classification.</title>
        <authorList>
            <person name="Goeker M."/>
        </authorList>
    </citation>
    <scope>NUCLEOTIDE SEQUENCE</scope>
    <source>
        <strain evidence="1">DSM 26174</strain>
    </source>
</reference>
<dbReference type="Proteomes" id="UP001185092">
    <property type="component" value="Unassembled WGS sequence"/>
</dbReference>
<gene>
    <name evidence="1" type="ORF">HNQ88_003306</name>
</gene>
<evidence type="ECO:0000313" key="1">
    <source>
        <dbReference type="EMBL" id="MDR6240240.1"/>
    </source>
</evidence>
<protein>
    <submittedName>
        <fullName evidence="1">Uncharacterized protein</fullName>
    </submittedName>
</protein>
<comment type="caution">
    <text evidence="1">The sequence shown here is derived from an EMBL/GenBank/DDBJ whole genome shotgun (WGS) entry which is preliminary data.</text>
</comment>
<evidence type="ECO:0000313" key="2">
    <source>
        <dbReference type="Proteomes" id="UP001185092"/>
    </source>
</evidence>
<dbReference type="AlphaFoldDB" id="A0AAE3XQT0"/>
<keyword evidence="2" id="KW-1185">Reference proteome</keyword>